<dbReference type="InterPro" id="IPR006437">
    <property type="entry name" value="Phage_terminase_lsu"/>
</dbReference>
<dbReference type="Gene3D" id="3.40.50.300">
    <property type="entry name" value="P-loop containing nucleotide triphosphate hydrolases"/>
    <property type="match status" value="1"/>
</dbReference>
<dbReference type="GO" id="GO:0005524">
    <property type="term" value="F:ATP binding"/>
    <property type="evidence" value="ECO:0007669"/>
    <property type="project" value="InterPro"/>
</dbReference>
<organism evidence="3 4">
    <name type="scientific">Eubacterium ramulus</name>
    <dbReference type="NCBI Taxonomy" id="39490"/>
    <lineage>
        <taxon>Bacteria</taxon>
        <taxon>Bacillati</taxon>
        <taxon>Bacillota</taxon>
        <taxon>Clostridia</taxon>
        <taxon>Eubacteriales</taxon>
        <taxon>Eubacteriaceae</taxon>
        <taxon>Eubacterium</taxon>
    </lineage>
</organism>
<dbReference type="Pfam" id="PF17288">
    <property type="entry name" value="Terminase_3C"/>
    <property type="match status" value="1"/>
</dbReference>
<gene>
    <name evidence="3" type="ORF">GKE72_03810</name>
</gene>
<sequence length="445" mass="51622">MVKNRISSQYVFGYQKFILYPEDYKATKSGKKKVLLPELVGKGYGTFWRWKGRYRVCKGSRASKKSKTTALWYITNMMKYPQANTLVVRKTFRTLKDSCFTELKWAIHRLGVDAFWEIKESPLEMTYKPTGQKIYFRGLDDPLKVTSITVDIGCLCWMWIEEAYEISSEDDFNMLDESIRGAVPDGSGLFKQITLTLNPWNEHHWIKKRFFDNTDDETLAMTTNYKCNEWLDKADLKVFETMKKQNPRRYKVAGLGDWGIVDGLVYENWEEKAFSVDEVKKIAGVKSVFGLDFGYTNDPSALFCGLIDQSSKTIWVFDEMYQPGMSNEAIAEQVQRMGYVKEKITADSAEPKSIDRLRELGLKGIRKARKGKDSINNGIDFIQDYHIIIHPRCVNFITEISNYQWDKDAKTGKKLNRPIDDFNHLMDAMRYAIEQMAKGDAFSFD</sequence>
<dbReference type="Proteomes" id="UP000431304">
    <property type="component" value="Unassembled WGS sequence"/>
</dbReference>
<evidence type="ECO:0000259" key="1">
    <source>
        <dbReference type="Pfam" id="PF04466"/>
    </source>
</evidence>
<feature type="domain" description="Phage terminase large subunit C-terminal" evidence="2">
    <location>
        <begin position="292"/>
        <end position="434"/>
    </location>
</feature>
<dbReference type="RefSeq" id="WP_015527567.1">
    <property type="nucleotide sequence ID" value="NZ_RCYH01000003.1"/>
</dbReference>
<dbReference type="NCBIfam" id="TIGR01547">
    <property type="entry name" value="phage_term_2"/>
    <property type="match status" value="1"/>
</dbReference>
<feature type="domain" description="Phage terminase large subunit N-terminal" evidence="1">
    <location>
        <begin position="53"/>
        <end position="256"/>
    </location>
</feature>
<dbReference type="AlphaFoldDB" id="A0A844DY69"/>
<proteinExistence type="inferred from homology"/>
<dbReference type="HAMAP" id="MF_04145">
    <property type="entry name" value="TERL_SPP1"/>
    <property type="match status" value="1"/>
</dbReference>
<dbReference type="InterPro" id="IPR044269">
    <property type="entry name" value="Terminase_large_su_SPP1-like"/>
</dbReference>
<dbReference type="InterPro" id="IPR035413">
    <property type="entry name" value="Terminase_L_C"/>
</dbReference>
<dbReference type="InterPro" id="IPR052380">
    <property type="entry name" value="Viral_DNA_packaging_terminase"/>
</dbReference>
<dbReference type="InterPro" id="IPR027417">
    <property type="entry name" value="P-loop_NTPase"/>
</dbReference>
<dbReference type="PANTHER" id="PTHR39184:SF1">
    <property type="entry name" value="PBSX PHAGE TERMINASE LARGE SUBUNIT"/>
    <property type="match status" value="1"/>
</dbReference>
<accession>A0A844DY69</accession>
<dbReference type="Gene3D" id="3.30.420.280">
    <property type="match status" value="1"/>
</dbReference>
<dbReference type="Pfam" id="PF04466">
    <property type="entry name" value="Terminase_3"/>
    <property type="match status" value="1"/>
</dbReference>
<dbReference type="GO" id="GO:0004519">
    <property type="term" value="F:endonuclease activity"/>
    <property type="evidence" value="ECO:0007669"/>
    <property type="project" value="InterPro"/>
</dbReference>
<protein>
    <submittedName>
        <fullName evidence="3">PBSX family phage terminase large subunit</fullName>
    </submittedName>
</protein>
<name>A0A844DY69_EUBRA</name>
<evidence type="ECO:0000313" key="3">
    <source>
        <dbReference type="EMBL" id="MSD15209.1"/>
    </source>
</evidence>
<reference evidence="3 4" key="1">
    <citation type="journal article" date="2019" name="Nat. Med.">
        <title>A library of human gut bacterial isolates paired with longitudinal multiomics data enables mechanistic microbiome research.</title>
        <authorList>
            <person name="Poyet M."/>
            <person name="Groussin M."/>
            <person name="Gibbons S.M."/>
            <person name="Avila-Pacheco J."/>
            <person name="Jiang X."/>
            <person name="Kearney S.M."/>
            <person name="Perrotta A.R."/>
            <person name="Berdy B."/>
            <person name="Zhao S."/>
            <person name="Lieberman T.D."/>
            <person name="Swanson P.K."/>
            <person name="Smith M."/>
            <person name="Roesemann S."/>
            <person name="Alexander J.E."/>
            <person name="Rich S.A."/>
            <person name="Livny J."/>
            <person name="Vlamakis H."/>
            <person name="Clish C."/>
            <person name="Bullock K."/>
            <person name="Deik A."/>
            <person name="Scott J."/>
            <person name="Pierce K.A."/>
            <person name="Xavier R.J."/>
            <person name="Alm E.J."/>
        </authorList>
    </citation>
    <scope>NUCLEOTIDE SEQUENCE [LARGE SCALE GENOMIC DNA]</scope>
    <source>
        <strain evidence="3 4">BIOML-A3</strain>
    </source>
</reference>
<dbReference type="GO" id="GO:0016887">
    <property type="term" value="F:ATP hydrolysis activity"/>
    <property type="evidence" value="ECO:0007669"/>
    <property type="project" value="InterPro"/>
</dbReference>
<dbReference type="PANTHER" id="PTHR39184">
    <property type="match status" value="1"/>
</dbReference>
<dbReference type="InterPro" id="IPR035412">
    <property type="entry name" value="Terminase_L_N"/>
</dbReference>
<comment type="caution">
    <text evidence="3">The sequence shown here is derived from an EMBL/GenBank/DDBJ whole genome shotgun (WGS) entry which is preliminary data.</text>
</comment>
<evidence type="ECO:0000313" key="4">
    <source>
        <dbReference type="Proteomes" id="UP000431304"/>
    </source>
</evidence>
<dbReference type="EMBL" id="WKRA01000004">
    <property type="protein sequence ID" value="MSD15209.1"/>
    <property type="molecule type" value="Genomic_DNA"/>
</dbReference>
<evidence type="ECO:0000259" key="2">
    <source>
        <dbReference type="Pfam" id="PF17288"/>
    </source>
</evidence>